<feature type="transmembrane region" description="Helical" evidence="1">
    <location>
        <begin position="39"/>
        <end position="57"/>
    </location>
</feature>
<comment type="caution">
    <text evidence="2">The sequence shown here is derived from an EMBL/GenBank/DDBJ whole genome shotgun (WGS) entry which is preliminary data.</text>
</comment>
<organism evidence="2 3">
    <name type="scientific">Tectimicrobiota bacterium</name>
    <dbReference type="NCBI Taxonomy" id="2528274"/>
    <lineage>
        <taxon>Bacteria</taxon>
        <taxon>Pseudomonadati</taxon>
        <taxon>Nitrospinota/Tectimicrobiota group</taxon>
        <taxon>Candidatus Tectimicrobiota</taxon>
    </lineage>
</organism>
<protein>
    <submittedName>
        <fullName evidence="2">Uncharacterized protein</fullName>
    </submittedName>
</protein>
<keyword evidence="1" id="KW-1133">Transmembrane helix</keyword>
<feature type="transmembrane region" description="Helical" evidence="1">
    <location>
        <begin position="105"/>
        <end position="122"/>
    </location>
</feature>
<reference evidence="2" key="1">
    <citation type="submission" date="2020-07" db="EMBL/GenBank/DDBJ databases">
        <title>Huge and variable diversity of episymbiotic CPR bacteria and DPANN archaea in groundwater ecosystems.</title>
        <authorList>
            <person name="He C.Y."/>
            <person name="Keren R."/>
            <person name="Whittaker M."/>
            <person name="Farag I.F."/>
            <person name="Doudna J."/>
            <person name="Cate J.H.D."/>
            <person name="Banfield J.F."/>
        </authorList>
    </citation>
    <scope>NUCLEOTIDE SEQUENCE</scope>
    <source>
        <strain evidence="2">NC_groundwater_672_Ag_B-0.1um_62_36</strain>
    </source>
</reference>
<feature type="transmembrane region" description="Helical" evidence="1">
    <location>
        <begin position="64"/>
        <end position="85"/>
    </location>
</feature>
<dbReference type="AlphaFoldDB" id="A0A932CQZ1"/>
<gene>
    <name evidence="2" type="ORF">HYY20_13700</name>
</gene>
<dbReference type="Proteomes" id="UP000769766">
    <property type="component" value="Unassembled WGS sequence"/>
</dbReference>
<keyword evidence="1" id="KW-0812">Transmembrane</keyword>
<evidence type="ECO:0000313" key="2">
    <source>
        <dbReference type="EMBL" id="MBI2877925.1"/>
    </source>
</evidence>
<sequence length="123" mass="13371">MSLLIALFGFFIGTLGLLGMIDPERLLRFARRWQSPAGLYLAALLRVVLGLLLFLTAPDSHVPGILHVLGGIIFTSGLATPLVGLARFQRILGWWADRSPAFKRAWAGCALAFGLLLLYAVIP</sequence>
<accession>A0A932CQZ1</accession>
<keyword evidence="1" id="KW-0472">Membrane</keyword>
<name>A0A932CQZ1_UNCTE</name>
<dbReference type="EMBL" id="JACPRF010000416">
    <property type="protein sequence ID" value="MBI2877925.1"/>
    <property type="molecule type" value="Genomic_DNA"/>
</dbReference>
<evidence type="ECO:0000313" key="3">
    <source>
        <dbReference type="Proteomes" id="UP000769766"/>
    </source>
</evidence>
<evidence type="ECO:0000256" key="1">
    <source>
        <dbReference type="SAM" id="Phobius"/>
    </source>
</evidence>
<proteinExistence type="predicted"/>